<dbReference type="PROSITE" id="PS00915">
    <property type="entry name" value="PI3_4_KINASE_1"/>
    <property type="match status" value="1"/>
</dbReference>
<comment type="catalytic activity">
    <reaction evidence="1">
        <text>a 1,2-diacyl-sn-glycero-3-phospho-(1D-myo-inositol) + ATP = a 1,2-diacyl-sn-glycero-3-phospho-(1D-myo-inositol 4-phosphate) + ADP + H(+)</text>
        <dbReference type="Rhea" id="RHEA:19877"/>
        <dbReference type="ChEBI" id="CHEBI:15378"/>
        <dbReference type="ChEBI" id="CHEBI:30616"/>
        <dbReference type="ChEBI" id="CHEBI:57880"/>
        <dbReference type="ChEBI" id="CHEBI:58178"/>
        <dbReference type="ChEBI" id="CHEBI:456216"/>
        <dbReference type="EC" id="2.7.1.67"/>
    </reaction>
</comment>
<dbReference type="FunFam" id="1.10.1070.11:FF:000012">
    <property type="entry name" value="Phosphatidylinositol 4-kinase alpha 1"/>
    <property type="match status" value="1"/>
</dbReference>
<dbReference type="EC" id="2.7.1.67" evidence="3"/>
<dbReference type="Pfam" id="PF00454">
    <property type="entry name" value="PI3_PI4_kinase"/>
    <property type="match status" value="1"/>
</dbReference>
<evidence type="ECO:0000256" key="3">
    <source>
        <dbReference type="ARBA" id="ARBA00012169"/>
    </source>
</evidence>
<dbReference type="InParanoid" id="A0A067M808"/>
<evidence type="ECO:0000313" key="12">
    <source>
        <dbReference type="Proteomes" id="UP000027195"/>
    </source>
</evidence>
<reference evidence="12" key="1">
    <citation type="journal article" date="2014" name="Proc. Natl. Acad. Sci. U.S.A.">
        <title>Extensive sampling of basidiomycete genomes demonstrates inadequacy of the white-rot/brown-rot paradigm for wood decay fungi.</title>
        <authorList>
            <person name="Riley R."/>
            <person name="Salamov A.A."/>
            <person name="Brown D.W."/>
            <person name="Nagy L.G."/>
            <person name="Floudas D."/>
            <person name="Held B.W."/>
            <person name="Levasseur A."/>
            <person name="Lombard V."/>
            <person name="Morin E."/>
            <person name="Otillar R."/>
            <person name="Lindquist E.A."/>
            <person name="Sun H."/>
            <person name="LaButti K.M."/>
            <person name="Schmutz J."/>
            <person name="Jabbour D."/>
            <person name="Luo H."/>
            <person name="Baker S.E."/>
            <person name="Pisabarro A.G."/>
            <person name="Walton J.D."/>
            <person name="Blanchette R.A."/>
            <person name="Henrissat B."/>
            <person name="Martin F."/>
            <person name="Cullen D."/>
            <person name="Hibbett D.S."/>
            <person name="Grigoriev I.V."/>
        </authorList>
    </citation>
    <scope>NUCLEOTIDE SEQUENCE [LARGE SCALE GENOMIC DNA]</scope>
    <source>
        <strain evidence="12">FD-172 SS1</strain>
    </source>
</reference>
<dbReference type="InterPro" id="IPR000403">
    <property type="entry name" value="PI3/4_kinase_cat_dom"/>
</dbReference>
<dbReference type="PANTHER" id="PTHR10048">
    <property type="entry name" value="PHOSPHATIDYLINOSITOL KINASE"/>
    <property type="match status" value="1"/>
</dbReference>
<accession>A0A067M808</accession>
<dbReference type="Proteomes" id="UP000027195">
    <property type="component" value="Unassembled WGS sequence"/>
</dbReference>
<feature type="domain" description="PIK helical" evidence="10">
    <location>
        <begin position="1396"/>
        <end position="1584"/>
    </location>
</feature>
<dbReference type="FunFam" id="1.25.40.70:FF:000011">
    <property type="entry name" value="Phosphatidylinositol 4-kinase alpha"/>
    <property type="match status" value="1"/>
</dbReference>
<proteinExistence type="inferred from homology"/>
<dbReference type="Pfam" id="PF19274">
    <property type="entry name" value="PI4K_N"/>
    <property type="match status" value="2"/>
</dbReference>
<evidence type="ECO:0000256" key="8">
    <source>
        <dbReference type="SAM" id="MobiDB-lite"/>
    </source>
</evidence>
<dbReference type="SMART" id="SM00145">
    <property type="entry name" value="PI3Ka"/>
    <property type="match status" value="1"/>
</dbReference>
<dbReference type="PANTHER" id="PTHR10048:SF15">
    <property type="entry name" value="PHOSPHATIDYLINOSITOL 4-KINASE ALPHA"/>
    <property type="match status" value="1"/>
</dbReference>
<dbReference type="GO" id="GO:0048015">
    <property type="term" value="P:phosphatidylinositol-mediated signaling"/>
    <property type="evidence" value="ECO:0007669"/>
    <property type="project" value="TreeGrafter"/>
</dbReference>
<dbReference type="HOGENOM" id="CLU_000893_0_0_1"/>
<dbReference type="Gene3D" id="1.25.40.70">
    <property type="entry name" value="Phosphatidylinositol 3-kinase, accessory domain (PIK)"/>
    <property type="match status" value="1"/>
</dbReference>
<dbReference type="FunFam" id="3.30.1010.10:FF:000014">
    <property type="entry name" value="Phosphatidylinositol 4-kinase STT4"/>
    <property type="match status" value="1"/>
</dbReference>
<dbReference type="GO" id="GO:0005737">
    <property type="term" value="C:cytoplasm"/>
    <property type="evidence" value="ECO:0007669"/>
    <property type="project" value="TreeGrafter"/>
</dbReference>
<keyword evidence="12" id="KW-1185">Reference proteome</keyword>
<keyword evidence="7" id="KW-0067">ATP-binding</keyword>
<dbReference type="InterPro" id="IPR045495">
    <property type="entry name" value="PI4K_N"/>
</dbReference>
<evidence type="ECO:0000256" key="5">
    <source>
        <dbReference type="ARBA" id="ARBA00022741"/>
    </source>
</evidence>
<dbReference type="SMART" id="SM00146">
    <property type="entry name" value="PI3Kc"/>
    <property type="match status" value="1"/>
</dbReference>
<keyword evidence="4" id="KW-0808">Transferase</keyword>
<feature type="region of interest" description="Disordered" evidence="8">
    <location>
        <begin position="286"/>
        <end position="318"/>
    </location>
</feature>
<dbReference type="InterPro" id="IPR001263">
    <property type="entry name" value="PI3K_accessory_dom"/>
</dbReference>
<dbReference type="SUPFAM" id="SSF48371">
    <property type="entry name" value="ARM repeat"/>
    <property type="match status" value="2"/>
</dbReference>
<sequence length="1979" mass="221543">MDSLDFNLHQLILHDLAQSVASSKDEDSSLDQADPLKAINAITTRVETRAVAEELEIEEMEREEEATRVFMSATRIRCNIAFGELATNLPESHVDDSVAVLMDILRDIPYIDFDPNLAWTDWALPDQLTYSTVSALLGLATSHTQHRDKILQSILDFASHTVKRLQYQPPATVITEVGPSFHGFYRAMVSTSFPWSLGEWSRLFHCLAALFASDLVDRLNGLLTDYVHLVEQGDGSNDPPGFVQSVLSRYFHNGRPLTGYFSVCSVIEIQATVLAQVLCPPQQSLDSESKPSEAAAANNAWKSLSTSPAGPLEPPSGEMATSLRLTLQSAMECFTDLLTQIEEMGGEPSLDTYAWETMAESLKLASLCSIALQELDPHLLSRLKLLLSESSPVLESLVQEAALKATTVLVQNFQDIAAAMANHLRRFAATPLPIFEFEFASKGRTPPPLVAVAKCLALCIKLAPGDDLIMSHMYSLLNYIAATSKDSGSGSGFVGTSPYMHNSESTIHSPSEAGMHGYTEEQKTLVGISTISVVTRLAMEFQQEEVIQLTVSMLLQRLAFAEPAVEAAIAYNLVDLALCAPAAALSDIFKAFNAANGRTPPNENANGNNLVLAAQTRLAQELHRRPDLFEVYLCELLTLFSEKGVALQRNAMVRADYNPDPDFIEELSALVLPIDALLAHREFNPQSNASPELVALFRNMWFICVLFHCTSVDPSKSVNDWQAAALARIASKTPPLVAEEIHDYVSSELEYNPVLRKDYVEKAVLYHRNQLTKYIPARAGDIRYLSPPQVILLLTLHDVESMRTSMSMPSSLVWYFTNDGLNKTVPLPVCMDAVAEKVMRGCVSELSRKIVDHSLEPRLSEELRILLISSCHRITRVREVASRYLNLLVTAFPSLMCDAPFVFAILDVLTMLRRACEGEFVDEFNPEHEFHSERTQITLRLTDSYAVRNEMLAQLYKNANEWLSLAITRAPIEVQATLQRYLSDHQSIAMPEVVELGASLAVRYVTTLGPLERKIAPTSGANSLKPDLSKLFTSQFTAKAHFAGEAGGLRLLAGKEVEQIHRLPPSLPASGEIHALKAKMTKAVEEIRNKTSTLTVQDLKRLLFRCASVLISTPKRDLELLHYLVNLPFEPFSPSSIISGIEAWTWLIQERPDMEIPLMVEINYAWSTTIDLNKGLFSQSLNTTDPFIQPIEYSPMEKKNIDRALASARRLLLPHTALLQMLTSRFQAVRYKDLGLMTLLHRLISRSTGAHEKMSTHPAAREARFALLMLGFEALRSSRVDSTCELRLRDGLFAAAFSWFAIRPQWSFGPNYVQIQSDIKLLKEFLEAIQNDATRADHTITSMSTAQASRRSQEATAPYQSHGLLLRLLVENEISHLSVWRNPTNDPKRGVDFVPGIERALLPDAWAQIIRTAWKVNVAIAIHMVERFKYPVVLQEVTRLIRLHPEEAMAIPEALTYFLADKLETRGPLPWNLRYLLLWAPVPPVQAVTYFGTRYENDPIILQYAHRTLEQHPVELTFFFVPQVVQALRTDKLGYVEQFIFETAKISQLFCHQIIWNMKANCYKDDAAEEEDPMKPMLDRLTERVVASLSGEARDFYNREFDFFGEVTSISGKLKPFIKRTKAEKKAKIDEEMGKIKVEVGVYLPSNPDGRVIDIDKKSGRPLQSHAKAPFMATFKVRKERLDITIDPDSILDGPNSNSGATLTEYDVWQQAIFKVGDDCRQDVLALQIIAMFKNVFAAIGLTLYLNPYRVTATAPGCGVIDVVPNSTSRDEMGRAKVNDLMGFFVAKYGNPDTIAFQKARLNFIQSMAAYSVACYILQIKDRHNGNIMIDGEGHIVHIDFGFLFDIGPGGVKFEPNSFKLNHEMVVLMGGKYSEGYALFVHLTVKAFLSIRPHAEQMIDCVQLMLGTGLPSFKGEGTIKRLRDRFVLGMGDREAAEWMMSVIKNAHENVFSTVYDEFQRDEPWADDRSSAFSYKMVRN</sequence>
<dbReference type="PROSITE" id="PS51545">
    <property type="entry name" value="PIK_HELICAL"/>
    <property type="match status" value="1"/>
</dbReference>
<evidence type="ECO:0000256" key="2">
    <source>
        <dbReference type="ARBA" id="ARBA00006209"/>
    </source>
</evidence>
<evidence type="ECO:0000259" key="10">
    <source>
        <dbReference type="PROSITE" id="PS51545"/>
    </source>
</evidence>
<dbReference type="CDD" id="cd05167">
    <property type="entry name" value="PI4Kc_III_alpha"/>
    <property type="match status" value="1"/>
</dbReference>
<dbReference type="InterPro" id="IPR016024">
    <property type="entry name" value="ARM-type_fold"/>
</dbReference>
<dbReference type="PROSITE" id="PS50290">
    <property type="entry name" value="PI3_4_KINASE_3"/>
    <property type="match status" value="1"/>
</dbReference>
<dbReference type="OrthoDB" id="10264149at2759"/>
<dbReference type="GO" id="GO:0005524">
    <property type="term" value="F:ATP binding"/>
    <property type="evidence" value="ECO:0007669"/>
    <property type="project" value="UniProtKB-KW"/>
</dbReference>
<keyword evidence="6" id="KW-0418">Kinase</keyword>
<dbReference type="InterPro" id="IPR042236">
    <property type="entry name" value="PI3K_accessory_sf"/>
</dbReference>
<name>A0A067M808_BOTB1</name>
<dbReference type="SUPFAM" id="SSF56112">
    <property type="entry name" value="Protein kinase-like (PK-like)"/>
    <property type="match status" value="1"/>
</dbReference>
<evidence type="ECO:0000256" key="4">
    <source>
        <dbReference type="ARBA" id="ARBA00022679"/>
    </source>
</evidence>
<dbReference type="GO" id="GO:0005886">
    <property type="term" value="C:plasma membrane"/>
    <property type="evidence" value="ECO:0007669"/>
    <property type="project" value="TreeGrafter"/>
</dbReference>
<dbReference type="EMBL" id="KL198056">
    <property type="protein sequence ID" value="KDQ11709.1"/>
    <property type="molecule type" value="Genomic_DNA"/>
</dbReference>
<dbReference type="Pfam" id="PF00613">
    <property type="entry name" value="PI3Ka"/>
    <property type="match status" value="1"/>
</dbReference>
<evidence type="ECO:0000256" key="1">
    <source>
        <dbReference type="ARBA" id="ARBA00001686"/>
    </source>
</evidence>
<dbReference type="InterPro" id="IPR015433">
    <property type="entry name" value="PI3/4_kinase"/>
</dbReference>
<dbReference type="FunCoup" id="A0A067M808">
    <property type="interactions" value="237"/>
</dbReference>
<gene>
    <name evidence="11" type="ORF">BOTBODRAFT_147082</name>
</gene>
<comment type="similarity">
    <text evidence="2">Belongs to the PI3/PI4-kinase family. Type III PI4K subfamily.</text>
</comment>
<evidence type="ECO:0000259" key="9">
    <source>
        <dbReference type="PROSITE" id="PS50290"/>
    </source>
</evidence>
<dbReference type="STRING" id="930990.A0A067M808"/>
<dbReference type="PROSITE" id="PS00916">
    <property type="entry name" value="PI3_4_KINASE_2"/>
    <property type="match status" value="1"/>
</dbReference>
<evidence type="ECO:0000256" key="6">
    <source>
        <dbReference type="ARBA" id="ARBA00022777"/>
    </source>
</evidence>
<feature type="domain" description="PI3K/PI4K catalytic" evidence="9">
    <location>
        <begin position="1688"/>
        <end position="1951"/>
    </location>
</feature>
<organism evidence="11 12">
    <name type="scientific">Botryobasidium botryosum (strain FD-172 SS1)</name>
    <dbReference type="NCBI Taxonomy" id="930990"/>
    <lineage>
        <taxon>Eukaryota</taxon>
        <taxon>Fungi</taxon>
        <taxon>Dikarya</taxon>
        <taxon>Basidiomycota</taxon>
        <taxon>Agaricomycotina</taxon>
        <taxon>Agaricomycetes</taxon>
        <taxon>Cantharellales</taxon>
        <taxon>Botryobasidiaceae</taxon>
        <taxon>Botryobasidium</taxon>
    </lineage>
</organism>
<evidence type="ECO:0000256" key="7">
    <source>
        <dbReference type="ARBA" id="ARBA00022840"/>
    </source>
</evidence>
<dbReference type="InterPro" id="IPR018936">
    <property type="entry name" value="PI3/4_kinase_CS"/>
</dbReference>
<dbReference type="InterPro" id="IPR036940">
    <property type="entry name" value="PI3/4_kinase_cat_sf"/>
</dbReference>
<protein>
    <recommendedName>
        <fullName evidence="3">1-phosphatidylinositol 4-kinase</fullName>
        <ecNumber evidence="3">2.7.1.67</ecNumber>
    </recommendedName>
</protein>
<dbReference type="Gene3D" id="3.30.1010.10">
    <property type="entry name" value="Phosphatidylinositol 3-kinase Catalytic Subunit, Chain A, domain 4"/>
    <property type="match status" value="1"/>
</dbReference>
<dbReference type="GO" id="GO:0046854">
    <property type="term" value="P:phosphatidylinositol phosphate biosynthetic process"/>
    <property type="evidence" value="ECO:0007669"/>
    <property type="project" value="InterPro"/>
</dbReference>
<keyword evidence="5" id="KW-0547">Nucleotide-binding</keyword>
<dbReference type="GO" id="GO:0004430">
    <property type="term" value="F:1-phosphatidylinositol 4-kinase activity"/>
    <property type="evidence" value="ECO:0007669"/>
    <property type="project" value="UniProtKB-EC"/>
</dbReference>
<dbReference type="InterPro" id="IPR011009">
    <property type="entry name" value="Kinase-like_dom_sf"/>
</dbReference>
<dbReference type="Gene3D" id="1.10.1070.11">
    <property type="entry name" value="Phosphatidylinositol 3-/4-kinase, catalytic domain"/>
    <property type="match status" value="1"/>
</dbReference>
<evidence type="ECO:0000313" key="11">
    <source>
        <dbReference type="EMBL" id="KDQ11709.1"/>
    </source>
</evidence>